<proteinExistence type="predicted"/>
<feature type="chain" id="PRO_5043607458" description="Secreted protein" evidence="1">
    <location>
        <begin position="22"/>
        <end position="171"/>
    </location>
</feature>
<gene>
    <name evidence="2" type="ORF">CEXT_794251</name>
</gene>
<dbReference type="EMBL" id="BPLR01009969">
    <property type="protein sequence ID" value="GIY35862.1"/>
    <property type="molecule type" value="Genomic_DNA"/>
</dbReference>
<organism evidence="2 3">
    <name type="scientific">Caerostris extrusa</name>
    <name type="common">Bark spider</name>
    <name type="synonym">Caerostris bankana</name>
    <dbReference type="NCBI Taxonomy" id="172846"/>
    <lineage>
        <taxon>Eukaryota</taxon>
        <taxon>Metazoa</taxon>
        <taxon>Ecdysozoa</taxon>
        <taxon>Arthropoda</taxon>
        <taxon>Chelicerata</taxon>
        <taxon>Arachnida</taxon>
        <taxon>Araneae</taxon>
        <taxon>Araneomorphae</taxon>
        <taxon>Entelegynae</taxon>
        <taxon>Araneoidea</taxon>
        <taxon>Araneidae</taxon>
        <taxon>Caerostris</taxon>
    </lineage>
</organism>
<dbReference type="AlphaFoldDB" id="A0AAV4STI2"/>
<reference evidence="2 3" key="1">
    <citation type="submission" date="2021-06" db="EMBL/GenBank/DDBJ databases">
        <title>Caerostris extrusa draft genome.</title>
        <authorList>
            <person name="Kono N."/>
            <person name="Arakawa K."/>
        </authorList>
    </citation>
    <scope>NUCLEOTIDE SEQUENCE [LARGE SCALE GENOMIC DNA]</scope>
</reference>
<evidence type="ECO:0000313" key="2">
    <source>
        <dbReference type="EMBL" id="GIY35862.1"/>
    </source>
</evidence>
<evidence type="ECO:0000313" key="3">
    <source>
        <dbReference type="Proteomes" id="UP001054945"/>
    </source>
</evidence>
<sequence>MITSGLTRLLRMLLFHVMALSDSISKRNAERGRIFLPSIESYLPVLTDEKHSRTRIPGPLIQSRPQTRHSTGLTVALKINKKANVLPFPISELWPGELSGRDIKKIPILPRFLNLNSMARPNEKPSASHWLHWHYFVLVGVFLGSEDALQCLFYSYDRDLVLHCYVFQRII</sequence>
<name>A0AAV4STI2_CAEEX</name>
<comment type="caution">
    <text evidence="2">The sequence shown here is derived from an EMBL/GenBank/DDBJ whole genome shotgun (WGS) entry which is preliminary data.</text>
</comment>
<evidence type="ECO:0008006" key="4">
    <source>
        <dbReference type="Google" id="ProtNLM"/>
    </source>
</evidence>
<keyword evidence="3" id="KW-1185">Reference proteome</keyword>
<accession>A0AAV4STI2</accession>
<feature type="signal peptide" evidence="1">
    <location>
        <begin position="1"/>
        <end position="21"/>
    </location>
</feature>
<dbReference type="Proteomes" id="UP001054945">
    <property type="component" value="Unassembled WGS sequence"/>
</dbReference>
<protein>
    <recommendedName>
        <fullName evidence="4">Secreted protein</fullName>
    </recommendedName>
</protein>
<keyword evidence="1" id="KW-0732">Signal</keyword>
<evidence type="ECO:0000256" key="1">
    <source>
        <dbReference type="SAM" id="SignalP"/>
    </source>
</evidence>